<comment type="similarity">
    <text evidence="2">Belongs to the OXA1/ALB3/YidC family. Type 1 subfamily.</text>
</comment>
<sequence>MTNESGAAQLGGDLPEASAVKTEAGLPTQSLSTSGTFINVKTDVYDVKISTIGGDIVSVLLPDYPVSLTQKDKPYTLLQPDTPRYLAQSGLIHDRIGDQDMAARAPNHYAQYTSESTSYSLQDGPQKQKKLETLAKGLELTVDYGIFTIFSKPIFWLLTNIHAIVQNWGWAIIILTILIK</sequence>
<evidence type="ECO:0000256" key="1">
    <source>
        <dbReference type="ARBA" id="ARBA00004651"/>
    </source>
</evidence>
<evidence type="ECO:0000256" key="3">
    <source>
        <dbReference type="ARBA" id="ARBA00015325"/>
    </source>
</evidence>
<keyword evidence="7" id="KW-0143">Chaperone</keyword>
<comment type="subcellular location">
    <subcellularLocation>
        <location evidence="1">Cell membrane</location>
        <topology evidence="1">Multi-pass membrane protein</topology>
    </subcellularLocation>
</comment>
<dbReference type="Gene3D" id="2.70.98.90">
    <property type="match status" value="1"/>
</dbReference>
<dbReference type="NCBIfam" id="TIGR03593">
    <property type="entry name" value="yidC_nterm"/>
    <property type="match status" value="1"/>
</dbReference>
<evidence type="ECO:0000256" key="8">
    <source>
        <dbReference type="ARBA" id="ARBA00033245"/>
    </source>
</evidence>
<dbReference type="InterPro" id="IPR038221">
    <property type="entry name" value="YidC_periplasmic_sf"/>
</dbReference>
<dbReference type="EMBL" id="OB691576">
    <property type="protein sequence ID" value="CAD7237754.1"/>
    <property type="molecule type" value="Genomic_DNA"/>
</dbReference>
<evidence type="ECO:0000256" key="2">
    <source>
        <dbReference type="ARBA" id="ARBA00010527"/>
    </source>
</evidence>
<evidence type="ECO:0000313" key="11">
    <source>
        <dbReference type="EMBL" id="CAD7237754.1"/>
    </source>
</evidence>
<dbReference type="AlphaFoldDB" id="A0A7R8WTB9"/>
<evidence type="ECO:0000256" key="4">
    <source>
        <dbReference type="ARBA" id="ARBA00022448"/>
    </source>
</evidence>
<keyword evidence="4" id="KW-0813">Transport</keyword>
<keyword evidence="5" id="KW-0472">Membrane</keyword>
<evidence type="ECO:0000256" key="5">
    <source>
        <dbReference type="ARBA" id="ARBA00022475"/>
    </source>
</evidence>
<protein>
    <recommendedName>
        <fullName evidence="3">Membrane protein insertase YidC</fullName>
    </recommendedName>
    <alternativeName>
        <fullName evidence="9">Foldase YidC</fullName>
    </alternativeName>
    <alternativeName>
        <fullName evidence="8">Membrane integrase YidC</fullName>
    </alternativeName>
</protein>
<gene>
    <name evidence="11" type="ORF">CTOB1V02_LOCUS15569</name>
</gene>
<dbReference type="Pfam" id="PF14849">
    <property type="entry name" value="YidC_periplas"/>
    <property type="match status" value="1"/>
</dbReference>
<evidence type="ECO:0000256" key="6">
    <source>
        <dbReference type="ARBA" id="ARBA00022927"/>
    </source>
</evidence>
<keyword evidence="5" id="KW-1003">Cell membrane</keyword>
<accession>A0A7R8WTB9</accession>
<dbReference type="InterPro" id="IPR028053">
    <property type="entry name" value="Membr_insert_YidC_N"/>
</dbReference>
<dbReference type="CDD" id="cd19961">
    <property type="entry name" value="EcYidC-like_peri"/>
    <property type="match status" value="1"/>
</dbReference>
<evidence type="ECO:0000256" key="7">
    <source>
        <dbReference type="ARBA" id="ARBA00023186"/>
    </source>
</evidence>
<evidence type="ECO:0000259" key="10">
    <source>
        <dbReference type="Pfam" id="PF14849"/>
    </source>
</evidence>
<reference evidence="11" key="1">
    <citation type="submission" date="2020-11" db="EMBL/GenBank/DDBJ databases">
        <authorList>
            <person name="Tran Van P."/>
        </authorList>
    </citation>
    <scope>NUCLEOTIDE SEQUENCE</scope>
</reference>
<feature type="non-terminal residue" evidence="11">
    <location>
        <position position="180"/>
    </location>
</feature>
<organism evidence="11">
    <name type="scientific">Cyprideis torosa</name>
    <dbReference type="NCBI Taxonomy" id="163714"/>
    <lineage>
        <taxon>Eukaryota</taxon>
        <taxon>Metazoa</taxon>
        <taxon>Ecdysozoa</taxon>
        <taxon>Arthropoda</taxon>
        <taxon>Crustacea</taxon>
        <taxon>Oligostraca</taxon>
        <taxon>Ostracoda</taxon>
        <taxon>Podocopa</taxon>
        <taxon>Podocopida</taxon>
        <taxon>Cytherocopina</taxon>
        <taxon>Cytheroidea</taxon>
        <taxon>Cytherideidae</taxon>
        <taxon>Cyprideis</taxon>
    </lineage>
</organism>
<keyword evidence="6" id="KW-0653">Protein transport</keyword>
<dbReference type="GO" id="GO:0005886">
    <property type="term" value="C:plasma membrane"/>
    <property type="evidence" value="ECO:0007669"/>
    <property type="project" value="UniProtKB-SubCell"/>
</dbReference>
<feature type="domain" description="Membrane insertase YidC N-terminal" evidence="10">
    <location>
        <begin position="38"/>
        <end position="124"/>
    </location>
</feature>
<name>A0A7R8WTB9_9CRUS</name>
<evidence type="ECO:0000256" key="9">
    <source>
        <dbReference type="ARBA" id="ARBA00033342"/>
    </source>
</evidence>
<dbReference type="GO" id="GO:0015031">
    <property type="term" value="P:protein transport"/>
    <property type="evidence" value="ECO:0007669"/>
    <property type="project" value="UniProtKB-KW"/>
</dbReference>
<proteinExistence type="inferred from homology"/>